<keyword evidence="6 10" id="KW-0418">Kinase</keyword>
<dbReference type="Proteomes" id="UP000280696">
    <property type="component" value="Unassembled WGS sequence"/>
</dbReference>
<dbReference type="EC" id="2.7.13.3" evidence="3"/>
<dbReference type="InterPro" id="IPR036097">
    <property type="entry name" value="HisK_dim/P_sf"/>
</dbReference>
<proteinExistence type="predicted"/>
<dbReference type="Pfam" id="PF00512">
    <property type="entry name" value="HisKA"/>
    <property type="match status" value="1"/>
</dbReference>
<dbReference type="SMART" id="SM00388">
    <property type="entry name" value="HisKA"/>
    <property type="match status" value="1"/>
</dbReference>
<dbReference type="PANTHER" id="PTHR45453:SF1">
    <property type="entry name" value="PHOSPHATE REGULON SENSOR PROTEIN PHOR"/>
    <property type="match status" value="1"/>
</dbReference>
<dbReference type="OrthoDB" id="9813151at2"/>
<dbReference type="SUPFAM" id="SSF55874">
    <property type="entry name" value="ATPase domain of HSP90 chaperone/DNA topoisomerase II/histidine kinase"/>
    <property type="match status" value="1"/>
</dbReference>
<comment type="subcellular location">
    <subcellularLocation>
        <location evidence="2">Membrane</location>
    </subcellularLocation>
</comment>
<dbReference type="InterPro" id="IPR003661">
    <property type="entry name" value="HisK_dim/P_dom"/>
</dbReference>
<dbReference type="Gene3D" id="1.10.287.130">
    <property type="match status" value="1"/>
</dbReference>
<dbReference type="InterPro" id="IPR036890">
    <property type="entry name" value="HATPase_C_sf"/>
</dbReference>
<gene>
    <name evidence="10" type="ORF">D7V94_19155</name>
</gene>
<dbReference type="GO" id="GO:0004721">
    <property type="term" value="F:phosphoprotein phosphatase activity"/>
    <property type="evidence" value="ECO:0007669"/>
    <property type="project" value="TreeGrafter"/>
</dbReference>
<evidence type="ECO:0000256" key="3">
    <source>
        <dbReference type="ARBA" id="ARBA00012438"/>
    </source>
</evidence>
<dbReference type="FunFam" id="3.30.565.10:FF:000006">
    <property type="entry name" value="Sensor histidine kinase WalK"/>
    <property type="match status" value="1"/>
</dbReference>
<keyword evidence="4" id="KW-0597">Phosphoprotein</keyword>
<evidence type="ECO:0000313" key="11">
    <source>
        <dbReference type="Proteomes" id="UP000280696"/>
    </source>
</evidence>
<dbReference type="InterPro" id="IPR005467">
    <property type="entry name" value="His_kinase_dom"/>
</dbReference>
<dbReference type="Pfam" id="PF02518">
    <property type="entry name" value="HATPase_c"/>
    <property type="match status" value="1"/>
</dbReference>
<protein>
    <recommendedName>
        <fullName evidence="3">histidine kinase</fullName>
        <ecNumber evidence="3">2.7.13.3</ecNumber>
    </recommendedName>
</protein>
<evidence type="ECO:0000256" key="2">
    <source>
        <dbReference type="ARBA" id="ARBA00004370"/>
    </source>
</evidence>
<dbReference type="GO" id="GO:0005886">
    <property type="term" value="C:plasma membrane"/>
    <property type="evidence" value="ECO:0007669"/>
    <property type="project" value="TreeGrafter"/>
</dbReference>
<dbReference type="EMBL" id="RAYQ01000027">
    <property type="protein sequence ID" value="RKI88618.1"/>
    <property type="molecule type" value="Genomic_DNA"/>
</dbReference>
<comment type="catalytic activity">
    <reaction evidence="1">
        <text>ATP + protein L-histidine = ADP + protein N-phospho-L-histidine.</text>
        <dbReference type="EC" id="2.7.13.3"/>
    </reaction>
</comment>
<dbReference type="SUPFAM" id="SSF47384">
    <property type="entry name" value="Homodimeric domain of signal transducing histidine kinase"/>
    <property type="match status" value="1"/>
</dbReference>
<feature type="transmembrane region" description="Helical" evidence="8">
    <location>
        <begin position="20"/>
        <end position="41"/>
    </location>
</feature>
<evidence type="ECO:0000256" key="5">
    <source>
        <dbReference type="ARBA" id="ARBA00022679"/>
    </source>
</evidence>
<comment type="caution">
    <text evidence="10">The sequence shown here is derived from an EMBL/GenBank/DDBJ whole genome shotgun (WGS) entry which is preliminary data.</text>
</comment>
<dbReference type="PROSITE" id="PS50109">
    <property type="entry name" value="HIS_KIN"/>
    <property type="match status" value="1"/>
</dbReference>
<keyword evidence="5" id="KW-0808">Transferase</keyword>
<dbReference type="GO" id="GO:0016036">
    <property type="term" value="P:cellular response to phosphate starvation"/>
    <property type="evidence" value="ECO:0007669"/>
    <property type="project" value="TreeGrafter"/>
</dbReference>
<dbReference type="InterPro" id="IPR004358">
    <property type="entry name" value="Sig_transdc_His_kin-like_C"/>
</dbReference>
<keyword evidence="7" id="KW-0902">Two-component regulatory system</keyword>
<dbReference type="PRINTS" id="PR00344">
    <property type="entry name" value="BCTRLSENSOR"/>
</dbReference>
<evidence type="ECO:0000256" key="8">
    <source>
        <dbReference type="SAM" id="Phobius"/>
    </source>
</evidence>
<evidence type="ECO:0000256" key="4">
    <source>
        <dbReference type="ARBA" id="ARBA00022553"/>
    </source>
</evidence>
<dbReference type="PANTHER" id="PTHR45453">
    <property type="entry name" value="PHOSPHATE REGULON SENSOR PROTEIN PHOR"/>
    <property type="match status" value="1"/>
</dbReference>
<evidence type="ECO:0000256" key="7">
    <source>
        <dbReference type="ARBA" id="ARBA00023012"/>
    </source>
</evidence>
<accession>A0A3A9ABJ0</accession>
<dbReference type="AlphaFoldDB" id="A0A3A9ABJ0"/>
<dbReference type="CDD" id="cd00082">
    <property type="entry name" value="HisKA"/>
    <property type="match status" value="1"/>
</dbReference>
<reference evidence="10 11" key="1">
    <citation type="submission" date="2018-09" db="EMBL/GenBank/DDBJ databases">
        <title>Murine metabolic-syndrome-specific gut microbial biobank.</title>
        <authorList>
            <person name="Liu C."/>
        </authorList>
    </citation>
    <scope>NUCLEOTIDE SEQUENCE [LARGE SCALE GENOMIC DNA]</scope>
    <source>
        <strain evidence="10 11">0.1xD8-82</strain>
    </source>
</reference>
<dbReference type="InterPro" id="IPR003594">
    <property type="entry name" value="HATPase_dom"/>
</dbReference>
<keyword evidence="8" id="KW-1133">Transmembrane helix</keyword>
<keyword evidence="11" id="KW-1185">Reference proteome</keyword>
<dbReference type="RefSeq" id="WP_120471918.1">
    <property type="nucleotide sequence ID" value="NZ_CATJBT010000130.1"/>
</dbReference>
<organism evidence="10 11">
    <name type="scientific">Parablautia intestinalis</name>
    <dbReference type="NCBI Taxonomy" id="2320100"/>
    <lineage>
        <taxon>Bacteria</taxon>
        <taxon>Bacillati</taxon>
        <taxon>Bacillota</taxon>
        <taxon>Clostridia</taxon>
        <taxon>Lachnospirales</taxon>
        <taxon>Lachnospiraceae</taxon>
        <taxon>Parablautia</taxon>
    </lineage>
</organism>
<keyword evidence="8" id="KW-0472">Membrane</keyword>
<dbReference type="InterPro" id="IPR050351">
    <property type="entry name" value="BphY/WalK/GraS-like"/>
</dbReference>
<evidence type="ECO:0000313" key="10">
    <source>
        <dbReference type="EMBL" id="RKI88618.1"/>
    </source>
</evidence>
<sequence length="493" mass="55440">MAYRVKLNLKKLKIWRSLKVRLFLIMFLMGVIPSIFMRVGILENYESRAVDVRTSDVQTQLRIIANHLITYNYLQDTSSEMIGAELEQLSNLYNGRVVIVNGNLKVVKDTYGISEGKVIISEEVIRCMKGTNTVNYDEVNGFIEITVPIVETVSAQNATEDMPEGTEIVRGVMLTSVSTDSIVMTMEILNRKAQIVEIIIVFCIFAIALVLAQILIRPFDRISKAIGEVKEGYTNESISVPDYLETEHIVNAFNSLLVRMKTIDDSRQDFVANVSHELKTPITSVKVLADSLLAQKDVPAELYHEFMVDIAEEVERENKIINDLLALVKMDKPAAELNISVVNINTLAETILKRIRPIARKKNVEVTLISKREILAEVDEVKMSLILTNLVENAIKYNKEQGKVDVTLDADHQFFTIEVADTGIGIPQESQEQIYERFYRVDKSHSREIGGTGLGLAITRSAVLRHRGSIRLESVEGKGSTFTVKIPLTRVLV</sequence>
<feature type="domain" description="Histidine kinase" evidence="9">
    <location>
        <begin position="273"/>
        <end position="490"/>
    </location>
</feature>
<dbReference type="Gene3D" id="3.30.565.10">
    <property type="entry name" value="Histidine kinase-like ATPase, C-terminal domain"/>
    <property type="match status" value="1"/>
</dbReference>
<keyword evidence="8" id="KW-0812">Transmembrane</keyword>
<dbReference type="GO" id="GO:0000155">
    <property type="term" value="F:phosphorelay sensor kinase activity"/>
    <property type="evidence" value="ECO:0007669"/>
    <property type="project" value="InterPro"/>
</dbReference>
<name>A0A3A9ABJ0_9FIRM</name>
<evidence type="ECO:0000259" key="9">
    <source>
        <dbReference type="PROSITE" id="PS50109"/>
    </source>
</evidence>
<evidence type="ECO:0000256" key="1">
    <source>
        <dbReference type="ARBA" id="ARBA00000085"/>
    </source>
</evidence>
<dbReference type="SMART" id="SM00387">
    <property type="entry name" value="HATPase_c"/>
    <property type="match status" value="1"/>
</dbReference>
<feature type="transmembrane region" description="Helical" evidence="8">
    <location>
        <begin position="195"/>
        <end position="216"/>
    </location>
</feature>
<evidence type="ECO:0000256" key="6">
    <source>
        <dbReference type="ARBA" id="ARBA00022777"/>
    </source>
</evidence>